<dbReference type="EMBL" id="OX459943">
    <property type="protein sequence ID" value="CAI9177478.1"/>
    <property type="molecule type" value="Genomic_DNA"/>
</dbReference>
<sequence length="167" mass="18870">MVQLSHLYMTTGKTIALTIGACVHKVTSLLLNTLSRFVITSLPRSKCLISWLQSQSTVILEPQDNKICHCFQFLPFYLPRSDGTGCHDLSFVNVEFQASFFTLLFHPHQDDLSSSFLSAFRVVSSAYQWLLIFLLEILIPACDSSSLAFHMIHSPYKLNKQGDNIQP</sequence>
<evidence type="ECO:0000313" key="1">
    <source>
        <dbReference type="EMBL" id="CAI9177478.1"/>
    </source>
</evidence>
<gene>
    <name evidence="1" type="ORF">MRATA1EN1_LOCUS26440</name>
</gene>
<protein>
    <submittedName>
        <fullName evidence="1">Uncharacterized protein</fullName>
    </submittedName>
</protein>
<reference evidence="1" key="1">
    <citation type="submission" date="2023-04" db="EMBL/GenBank/DDBJ databases">
        <authorList>
            <consortium name="ELIXIR-Norway"/>
        </authorList>
    </citation>
    <scope>NUCLEOTIDE SEQUENCE [LARGE SCALE GENOMIC DNA]</scope>
</reference>
<organism evidence="1 2">
    <name type="scientific">Rangifer tarandus platyrhynchus</name>
    <name type="common">Svalbard reindeer</name>
    <dbReference type="NCBI Taxonomy" id="3082113"/>
    <lineage>
        <taxon>Eukaryota</taxon>
        <taxon>Metazoa</taxon>
        <taxon>Chordata</taxon>
        <taxon>Craniata</taxon>
        <taxon>Vertebrata</taxon>
        <taxon>Euteleostomi</taxon>
        <taxon>Mammalia</taxon>
        <taxon>Eutheria</taxon>
        <taxon>Laurasiatheria</taxon>
        <taxon>Artiodactyla</taxon>
        <taxon>Ruminantia</taxon>
        <taxon>Pecora</taxon>
        <taxon>Cervidae</taxon>
        <taxon>Odocoileinae</taxon>
        <taxon>Rangifer</taxon>
    </lineage>
</organism>
<evidence type="ECO:0000313" key="2">
    <source>
        <dbReference type="Proteomes" id="UP001176941"/>
    </source>
</evidence>
<accession>A0ABN8ZVB5</accession>
<dbReference type="Proteomes" id="UP001176941">
    <property type="component" value="Chromosome 7"/>
</dbReference>
<keyword evidence="2" id="KW-1185">Reference proteome</keyword>
<proteinExistence type="predicted"/>
<name>A0ABN8ZVB5_RANTA</name>